<proteinExistence type="inferred from homology"/>
<feature type="transmembrane region" description="Helical" evidence="11">
    <location>
        <begin position="31"/>
        <end position="51"/>
    </location>
</feature>
<dbReference type="OrthoDB" id="5244617at2"/>
<dbReference type="GO" id="GO:0004129">
    <property type="term" value="F:cytochrome-c oxidase activity"/>
    <property type="evidence" value="ECO:0007669"/>
    <property type="project" value="UniProtKB-EC"/>
</dbReference>
<feature type="transmembrane region" description="Helical" evidence="11">
    <location>
        <begin position="107"/>
        <end position="124"/>
    </location>
</feature>
<evidence type="ECO:0000256" key="3">
    <source>
        <dbReference type="ARBA" id="ARBA00006870"/>
    </source>
</evidence>
<dbReference type="KEGG" id="jde:Jden_1451"/>
<name>C7R4P4_JONDD</name>
<evidence type="ECO:0000313" key="13">
    <source>
        <dbReference type="Proteomes" id="UP000000628"/>
    </source>
</evidence>
<organism evidence="12 13">
    <name type="scientific">Jonesia denitrificans (strain ATCC 14870 / DSM 20603 / BCRC 15368 / CIP 55.134 / JCM 11481 / NBRC 15587 / NCTC 10816 / Prevot 55134)</name>
    <name type="common">Listeria denitrificans</name>
    <dbReference type="NCBI Taxonomy" id="471856"/>
    <lineage>
        <taxon>Bacteria</taxon>
        <taxon>Bacillati</taxon>
        <taxon>Actinomycetota</taxon>
        <taxon>Actinomycetes</taxon>
        <taxon>Micrococcales</taxon>
        <taxon>Jonesiaceae</taxon>
        <taxon>Jonesia</taxon>
    </lineage>
</organism>
<sequence length="133" mass="14628">MKIEANLFTYLTPFFVVVTLVYGFMTEWQEPVGVTALALTGGLVLMVGWYLSRTAKHIDPRPEDDPEGDISQGAGPQGFYSPWSWWPIGLAGTASICFLGLAAGWWIFYIGAALGVITLVGWVMEYSRGNHAH</sequence>
<keyword evidence="7 11" id="KW-1133">Transmembrane helix</keyword>
<dbReference type="HOGENOM" id="CLU_145919_0_0_11"/>
<evidence type="ECO:0000256" key="5">
    <source>
        <dbReference type="ARBA" id="ARBA00022692"/>
    </source>
</evidence>
<dbReference type="STRING" id="471856.Jden_1451"/>
<evidence type="ECO:0000256" key="9">
    <source>
        <dbReference type="ARBA" id="ARBA00047816"/>
    </source>
</evidence>
<evidence type="ECO:0000256" key="10">
    <source>
        <dbReference type="PIRNR" id="PIRNR017385"/>
    </source>
</evidence>
<keyword evidence="4 10" id="KW-1003">Cell membrane</keyword>
<evidence type="ECO:0000256" key="8">
    <source>
        <dbReference type="ARBA" id="ARBA00023136"/>
    </source>
</evidence>
<evidence type="ECO:0000256" key="2">
    <source>
        <dbReference type="ARBA" id="ARBA00004651"/>
    </source>
</evidence>
<keyword evidence="8 10" id="KW-0472">Membrane</keyword>
<gene>
    <name evidence="12" type="ordered locus">Jden_1451</name>
</gene>
<comment type="similarity">
    <text evidence="3 10">Belongs to the cytochrome c oxidase bacterial subunit CtaF family.</text>
</comment>
<comment type="function">
    <text evidence="1 10">Part of cytochrome c oxidase, its function is unknown.</text>
</comment>
<evidence type="ECO:0000256" key="6">
    <source>
        <dbReference type="ARBA" id="ARBA00022967"/>
    </source>
</evidence>
<dbReference type="InterPro" id="IPR021050">
    <property type="entry name" value="Cyt_c_oxidase_su4_actinobac"/>
</dbReference>
<evidence type="ECO:0000313" key="12">
    <source>
        <dbReference type="EMBL" id="ACV09101.1"/>
    </source>
</evidence>
<feature type="transmembrane region" description="Helical" evidence="11">
    <location>
        <begin position="7"/>
        <end position="25"/>
    </location>
</feature>
<evidence type="ECO:0000256" key="1">
    <source>
        <dbReference type="ARBA" id="ARBA00002536"/>
    </source>
</evidence>
<evidence type="ECO:0000256" key="11">
    <source>
        <dbReference type="SAM" id="Phobius"/>
    </source>
</evidence>
<dbReference type="EMBL" id="CP001706">
    <property type="protein sequence ID" value="ACV09101.1"/>
    <property type="molecule type" value="Genomic_DNA"/>
</dbReference>
<dbReference type="EC" id="7.1.1.9" evidence="10"/>
<dbReference type="RefSeq" id="WP_015771729.1">
    <property type="nucleotide sequence ID" value="NC_013174.1"/>
</dbReference>
<dbReference type="PIRSF" id="PIRSF017385">
    <property type="entry name" value="CtaF"/>
    <property type="match status" value="1"/>
</dbReference>
<comment type="subcellular location">
    <subcellularLocation>
        <location evidence="2">Cell membrane</location>
        <topology evidence="2">Multi-pass membrane protein</topology>
    </subcellularLocation>
</comment>
<comment type="catalytic activity">
    <reaction evidence="9 10">
        <text>4 Fe(II)-[cytochrome c] + O2 + 8 H(+)(in) = 4 Fe(III)-[cytochrome c] + 2 H2O + 4 H(+)(out)</text>
        <dbReference type="Rhea" id="RHEA:11436"/>
        <dbReference type="Rhea" id="RHEA-COMP:10350"/>
        <dbReference type="Rhea" id="RHEA-COMP:14399"/>
        <dbReference type="ChEBI" id="CHEBI:15377"/>
        <dbReference type="ChEBI" id="CHEBI:15378"/>
        <dbReference type="ChEBI" id="CHEBI:15379"/>
        <dbReference type="ChEBI" id="CHEBI:29033"/>
        <dbReference type="ChEBI" id="CHEBI:29034"/>
        <dbReference type="EC" id="7.1.1.9"/>
    </reaction>
</comment>
<dbReference type="Proteomes" id="UP000000628">
    <property type="component" value="Chromosome"/>
</dbReference>
<dbReference type="GO" id="GO:0005886">
    <property type="term" value="C:plasma membrane"/>
    <property type="evidence" value="ECO:0007669"/>
    <property type="project" value="UniProtKB-SubCell"/>
</dbReference>
<dbReference type="GO" id="GO:0022900">
    <property type="term" value="P:electron transport chain"/>
    <property type="evidence" value="ECO:0007669"/>
    <property type="project" value="InterPro"/>
</dbReference>
<keyword evidence="6 10" id="KW-1278">Translocase</keyword>
<dbReference type="eggNOG" id="ENOG5031SSV">
    <property type="taxonomic scope" value="Bacteria"/>
</dbReference>
<dbReference type="AlphaFoldDB" id="C7R4P4"/>
<keyword evidence="13" id="KW-1185">Reference proteome</keyword>
<accession>C7R4P4</accession>
<protein>
    <recommendedName>
        <fullName evidence="10">Cytochrome c oxidase polypeptide 4</fullName>
        <ecNumber evidence="10">7.1.1.9</ecNumber>
    </recommendedName>
    <alternativeName>
        <fullName evidence="10">Cytochrome aa3 subunit 4</fullName>
    </alternativeName>
    <alternativeName>
        <fullName evidence="10">Cytochrome c oxidase polypeptide IV</fullName>
    </alternativeName>
</protein>
<dbReference type="Pfam" id="PF12270">
    <property type="entry name" value="Cyt_c_ox_IV"/>
    <property type="match status" value="1"/>
</dbReference>
<comment type="subunit">
    <text evidence="10">Associates with subunits I, II and III to form cytochrome c oxidase.</text>
</comment>
<evidence type="ECO:0000256" key="4">
    <source>
        <dbReference type="ARBA" id="ARBA00022475"/>
    </source>
</evidence>
<keyword evidence="5 11" id="KW-0812">Transmembrane</keyword>
<reference evidence="12 13" key="1">
    <citation type="journal article" date="2009" name="Stand. Genomic Sci.">
        <title>Complete genome sequence of Jonesia denitrificans type strain (Prevot 55134).</title>
        <authorList>
            <person name="Pukall R."/>
            <person name="Gehrich-Schroter G."/>
            <person name="Lapidus A."/>
            <person name="Nolan M."/>
            <person name="Glavina Del Rio T."/>
            <person name="Lucas S."/>
            <person name="Chen F."/>
            <person name="Tice H."/>
            <person name="Pitluck S."/>
            <person name="Cheng J.F."/>
            <person name="Copeland A."/>
            <person name="Saunders E."/>
            <person name="Brettin T."/>
            <person name="Detter J.C."/>
            <person name="Bruce D."/>
            <person name="Goodwin L."/>
            <person name="Pati A."/>
            <person name="Ivanova N."/>
            <person name="Mavromatis K."/>
            <person name="Ovchinnikova G."/>
            <person name="Chen A."/>
            <person name="Palaniappan K."/>
            <person name="Land M."/>
            <person name="Hauser L."/>
            <person name="Chang Y.J."/>
            <person name="Jeffries C.D."/>
            <person name="Chain P."/>
            <person name="Goker M."/>
            <person name="Bristow J."/>
            <person name="Eisen J.A."/>
            <person name="Markowitz V."/>
            <person name="Hugenholtz P."/>
            <person name="Kyrpides N.C."/>
            <person name="Klenk H.P."/>
            <person name="Han C."/>
        </authorList>
    </citation>
    <scope>NUCLEOTIDE SEQUENCE [LARGE SCALE GENOMIC DNA]</scope>
    <source>
        <strain evidence="13">ATCC 14870 / DSM 20603 / BCRC 15368 / CIP 55.134 / JCM 11481 / NBRC 15587 / NCTC 10816 / Prevot 55134</strain>
    </source>
</reference>
<evidence type="ECO:0000256" key="7">
    <source>
        <dbReference type="ARBA" id="ARBA00022989"/>
    </source>
</evidence>